<dbReference type="Gene3D" id="1.20.1250.20">
    <property type="entry name" value="MFS general substrate transporter like domains"/>
    <property type="match status" value="2"/>
</dbReference>
<keyword evidence="2 6" id="KW-0812">Transmembrane</keyword>
<dbReference type="InterPro" id="IPR036259">
    <property type="entry name" value="MFS_trans_sf"/>
</dbReference>
<evidence type="ECO:0000313" key="8">
    <source>
        <dbReference type="EMBL" id="NKI44627.1"/>
    </source>
</evidence>
<evidence type="ECO:0000256" key="4">
    <source>
        <dbReference type="ARBA" id="ARBA00023136"/>
    </source>
</evidence>
<name>A0ABX1H8F1_9ACTN</name>
<dbReference type="Pfam" id="PF07690">
    <property type="entry name" value="MFS_1"/>
    <property type="match status" value="1"/>
</dbReference>
<feature type="region of interest" description="Disordered" evidence="5">
    <location>
        <begin position="187"/>
        <end position="213"/>
    </location>
</feature>
<evidence type="ECO:0000256" key="5">
    <source>
        <dbReference type="SAM" id="MobiDB-lite"/>
    </source>
</evidence>
<dbReference type="PANTHER" id="PTHR23542">
    <property type="match status" value="1"/>
</dbReference>
<dbReference type="Proteomes" id="UP000772196">
    <property type="component" value="Unassembled WGS sequence"/>
</dbReference>
<evidence type="ECO:0000256" key="6">
    <source>
        <dbReference type="SAM" id="Phobius"/>
    </source>
</evidence>
<reference evidence="8 9" key="1">
    <citation type="submission" date="2020-04" db="EMBL/GenBank/DDBJ databases">
        <title>Phylogenetic Diversity and Antibacterial Activity against Ralstonia solanacearum of Endophytic Actinomycete Isolated from Moss.</title>
        <authorList>
            <person name="Zhuang X."/>
        </authorList>
    </citation>
    <scope>NUCLEOTIDE SEQUENCE [LARGE SCALE GENOMIC DNA]</scope>
    <source>
        <strain evidence="8 9">LD120</strain>
    </source>
</reference>
<protein>
    <submittedName>
        <fullName evidence="8">MFS transporter</fullName>
    </submittedName>
</protein>
<evidence type="ECO:0000313" key="9">
    <source>
        <dbReference type="Proteomes" id="UP000772196"/>
    </source>
</evidence>
<dbReference type="PANTHER" id="PTHR23542:SF1">
    <property type="entry name" value="MAJOR FACILITATOR SUPERFAMILY (MFS) PROFILE DOMAIN-CONTAINING PROTEIN"/>
    <property type="match status" value="1"/>
</dbReference>
<feature type="transmembrane region" description="Helical" evidence="6">
    <location>
        <begin position="262"/>
        <end position="284"/>
    </location>
</feature>
<keyword evidence="9" id="KW-1185">Reference proteome</keyword>
<feature type="transmembrane region" description="Helical" evidence="6">
    <location>
        <begin position="324"/>
        <end position="341"/>
    </location>
</feature>
<dbReference type="EMBL" id="JAAWWP010000020">
    <property type="protein sequence ID" value="NKI44627.1"/>
    <property type="molecule type" value="Genomic_DNA"/>
</dbReference>
<dbReference type="SUPFAM" id="SSF103473">
    <property type="entry name" value="MFS general substrate transporter"/>
    <property type="match status" value="1"/>
</dbReference>
<evidence type="ECO:0000259" key="7">
    <source>
        <dbReference type="PROSITE" id="PS50850"/>
    </source>
</evidence>
<evidence type="ECO:0000256" key="3">
    <source>
        <dbReference type="ARBA" id="ARBA00022989"/>
    </source>
</evidence>
<dbReference type="InterPro" id="IPR020846">
    <property type="entry name" value="MFS_dom"/>
</dbReference>
<feature type="transmembrane region" description="Helical" evidence="6">
    <location>
        <begin position="38"/>
        <end position="61"/>
    </location>
</feature>
<dbReference type="InterPro" id="IPR011701">
    <property type="entry name" value="MFS"/>
</dbReference>
<feature type="region of interest" description="Disordered" evidence="5">
    <location>
        <begin position="436"/>
        <end position="478"/>
    </location>
</feature>
<sequence length="478" mass="46262">MLRVPHAARAMAGALLGRLSYGTVPLSLLLAVREASGSYAVAGTAMALFGLAGVALSPARAAVIDRRGPARPLTALALCYALLLGLLTAAAVGGGVPDAALVALAAAAGAGTPPLGPVMRALWSRLAPDPELLQRAYSLDSVAEELLYVLGPLLVGLLVAFASPAAGLALSAVLVLVGTLALTSSHAVRSTSGGSPAGGSAADDGAAGGSAAGGSAAEGGSAGAASAKATPVAAAPSGAAPGRRSAAARLLGGPRRWRSAPVVLLTGALGVGLGALDLLVVAFAEEAGAPGAVAWVLAALSAGSAVGGLVYGAVRWRLPLRTRLALAAVGLGLVLAPAGLAPGPFALALVAALAGVSVAPALTTAYLLADATAPPERRTRAGAWVNTAFNAGAAAGTAAAGLVLGSLPVAACFALAALPLLLAGLGSLAPRRAVRTAGATAPAPARQEPREAREPQQAREVRAAQKAPEQARTARTAS</sequence>
<comment type="subcellular location">
    <subcellularLocation>
        <location evidence="1">Cell membrane</location>
        <topology evidence="1">Multi-pass membrane protein</topology>
    </subcellularLocation>
</comment>
<feature type="transmembrane region" description="Helical" evidence="6">
    <location>
        <begin position="73"/>
        <end position="93"/>
    </location>
</feature>
<feature type="domain" description="Major facilitator superfamily (MFS) profile" evidence="7">
    <location>
        <begin position="258"/>
        <end position="478"/>
    </location>
</feature>
<proteinExistence type="predicted"/>
<feature type="transmembrane region" description="Helical" evidence="6">
    <location>
        <begin position="347"/>
        <end position="369"/>
    </location>
</feature>
<feature type="transmembrane region" description="Helical" evidence="6">
    <location>
        <begin position="290"/>
        <end position="312"/>
    </location>
</feature>
<evidence type="ECO:0000256" key="2">
    <source>
        <dbReference type="ARBA" id="ARBA00022692"/>
    </source>
</evidence>
<feature type="compositionally biased region" description="Basic and acidic residues" evidence="5">
    <location>
        <begin position="447"/>
        <end position="463"/>
    </location>
</feature>
<feature type="transmembrane region" description="Helical" evidence="6">
    <location>
        <begin position="12"/>
        <end position="32"/>
    </location>
</feature>
<keyword evidence="3 6" id="KW-1133">Transmembrane helix</keyword>
<dbReference type="PROSITE" id="PS50850">
    <property type="entry name" value="MFS"/>
    <property type="match status" value="1"/>
</dbReference>
<feature type="transmembrane region" description="Helical" evidence="6">
    <location>
        <begin position="99"/>
        <end position="122"/>
    </location>
</feature>
<evidence type="ECO:0000256" key="1">
    <source>
        <dbReference type="ARBA" id="ARBA00004651"/>
    </source>
</evidence>
<organism evidence="8 9">
    <name type="scientific">Streptomyces physcomitrii</name>
    <dbReference type="NCBI Taxonomy" id="2724184"/>
    <lineage>
        <taxon>Bacteria</taxon>
        <taxon>Bacillati</taxon>
        <taxon>Actinomycetota</taxon>
        <taxon>Actinomycetes</taxon>
        <taxon>Kitasatosporales</taxon>
        <taxon>Streptomycetaceae</taxon>
        <taxon>Streptomyces</taxon>
    </lineage>
</organism>
<feature type="compositionally biased region" description="Low complexity" evidence="5">
    <location>
        <begin position="187"/>
        <end position="205"/>
    </location>
</feature>
<feature type="transmembrane region" description="Helical" evidence="6">
    <location>
        <begin position="408"/>
        <end position="429"/>
    </location>
</feature>
<gene>
    <name evidence="8" type="ORF">HFV08_25935</name>
</gene>
<comment type="caution">
    <text evidence="8">The sequence shown here is derived from an EMBL/GenBank/DDBJ whole genome shotgun (WGS) entry which is preliminary data.</text>
</comment>
<feature type="compositionally biased region" description="Low complexity" evidence="5">
    <location>
        <begin position="436"/>
        <end position="446"/>
    </location>
</feature>
<feature type="transmembrane region" description="Helical" evidence="6">
    <location>
        <begin position="381"/>
        <end position="402"/>
    </location>
</feature>
<keyword evidence="4 6" id="KW-0472">Membrane</keyword>
<accession>A0ABX1H8F1</accession>